<accession>A0A6J6KUJ9</accession>
<reference evidence="2" key="1">
    <citation type="submission" date="2020-05" db="EMBL/GenBank/DDBJ databases">
        <authorList>
            <person name="Chiriac C."/>
            <person name="Salcher M."/>
            <person name="Ghai R."/>
            <person name="Kavagutti S V."/>
        </authorList>
    </citation>
    <scope>NUCLEOTIDE SEQUENCE</scope>
</reference>
<name>A0A6J6KUJ9_9ZZZZ</name>
<dbReference type="PROSITE" id="PS51257">
    <property type="entry name" value="PROKAR_LIPOPROTEIN"/>
    <property type="match status" value="1"/>
</dbReference>
<dbReference type="AlphaFoldDB" id="A0A6J6KUJ9"/>
<feature type="region of interest" description="Disordered" evidence="1">
    <location>
        <begin position="19"/>
        <end position="48"/>
    </location>
</feature>
<protein>
    <submittedName>
        <fullName evidence="2">Unannotated protein</fullName>
    </submittedName>
</protein>
<sequence>MKKAIFIASLCLLVGCREGTESGSTRSDVIAPSTIKESSSEDASPDDAQYSYEKINSSETRAVWKRESFGAFSVEKIEHCYFNTPNPRFDPKTSEWSEDGVRTCNWDFSIKNGLAQWAIALNVTAYEGNMDVAFVDVTGDGKKELEIVDRGIGNGVGSMTRYFQLVQNKWQKLLFAPANSAKFPVTSTDLVDYIPNDLGTEGGPPEIQDGLLKTYGQGPCDPASDSNMVFFRWNGRVFKVDHWDFDGQIMEPSRNPRCPLGYSLR</sequence>
<dbReference type="EMBL" id="CAEZWJ010000018">
    <property type="protein sequence ID" value="CAB4653480.1"/>
    <property type="molecule type" value="Genomic_DNA"/>
</dbReference>
<proteinExistence type="predicted"/>
<organism evidence="2">
    <name type="scientific">freshwater metagenome</name>
    <dbReference type="NCBI Taxonomy" id="449393"/>
    <lineage>
        <taxon>unclassified sequences</taxon>
        <taxon>metagenomes</taxon>
        <taxon>ecological metagenomes</taxon>
    </lineage>
</organism>
<gene>
    <name evidence="2" type="ORF">UFOPK2214_00755</name>
</gene>
<evidence type="ECO:0000256" key="1">
    <source>
        <dbReference type="SAM" id="MobiDB-lite"/>
    </source>
</evidence>
<evidence type="ECO:0000313" key="2">
    <source>
        <dbReference type="EMBL" id="CAB4653480.1"/>
    </source>
</evidence>